<protein>
    <submittedName>
        <fullName evidence="2">Uncharacterized protein</fullName>
    </submittedName>
</protein>
<reference evidence="2" key="1">
    <citation type="submission" date="2022-11" db="EMBL/GenBank/DDBJ databases">
        <authorList>
            <person name="Petersen C."/>
        </authorList>
    </citation>
    <scope>NUCLEOTIDE SEQUENCE</scope>
    <source>
        <strain evidence="2">IBT 26290</strain>
    </source>
</reference>
<evidence type="ECO:0000256" key="1">
    <source>
        <dbReference type="SAM" id="Phobius"/>
    </source>
</evidence>
<feature type="transmembrane region" description="Helical" evidence="1">
    <location>
        <begin position="6"/>
        <end position="24"/>
    </location>
</feature>
<keyword evidence="1" id="KW-1133">Transmembrane helix</keyword>
<dbReference type="RefSeq" id="XP_056541813.1">
    <property type="nucleotide sequence ID" value="XM_056689384.1"/>
</dbReference>
<sequence>MLRFIVTVSTVITGGSAIYFYMLHRRLSSRIEHKSHRGKLSASCPKPIEMESIPETVFTDRYFALYDHASQSVQRPSLPKNVSTDQLLTKLVRRNMTAFSHFPQALMIRLVSRAPEEQRSFKASYISSLDFDQGDLVCGVYRVIARSKNKVEFEIKMKNMEFINGRLAISFREMESAVVFSSETLMWRRSEETQSMPLEKPLLRWMHETAMWWLIDSGVRYLVEMES</sequence>
<dbReference type="AlphaFoldDB" id="A0A9W9I1E1"/>
<keyword evidence="3" id="KW-1185">Reference proteome</keyword>
<keyword evidence="1" id="KW-0472">Membrane</keyword>
<name>A0A9W9I1E1_9EURO</name>
<organism evidence="2 3">
    <name type="scientific">Penicillium canariense</name>
    <dbReference type="NCBI Taxonomy" id="189055"/>
    <lineage>
        <taxon>Eukaryota</taxon>
        <taxon>Fungi</taxon>
        <taxon>Dikarya</taxon>
        <taxon>Ascomycota</taxon>
        <taxon>Pezizomycotina</taxon>
        <taxon>Eurotiomycetes</taxon>
        <taxon>Eurotiomycetidae</taxon>
        <taxon>Eurotiales</taxon>
        <taxon>Aspergillaceae</taxon>
        <taxon>Penicillium</taxon>
    </lineage>
</organism>
<gene>
    <name evidence="2" type="ORF">N7482_007259</name>
</gene>
<dbReference type="GeneID" id="81428560"/>
<reference evidence="2" key="2">
    <citation type="journal article" date="2023" name="IMA Fungus">
        <title>Comparative genomic study of the Penicillium genus elucidates a diverse pangenome and 15 lateral gene transfer events.</title>
        <authorList>
            <person name="Petersen C."/>
            <person name="Sorensen T."/>
            <person name="Nielsen M.R."/>
            <person name="Sondergaard T.E."/>
            <person name="Sorensen J.L."/>
            <person name="Fitzpatrick D.A."/>
            <person name="Frisvad J.C."/>
            <person name="Nielsen K.L."/>
        </authorList>
    </citation>
    <scope>NUCLEOTIDE SEQUENCE</scope>
    <source>
        <strain evidence="2">IBT 26290</strain>
    </source>
</reference>
<dbReference type="OrthoDB" id="5599753at2759"/>
<proteinExistence type="predicted"/>
<evidence type="ECO:0000313" key="2">
    <source>
        <dbReference type="EMBL" id="KAJ5160255.1"/>
    </source>
</evidence>
<keyword evidence="1" id="KW-0812">Transmembrane</keyword>
<accession>A0A9W9I1E1</accession>
<comment type="caution">
    <text evidence="2">The sequence shown here is derived from an EMBL/GenBank/DDBJ whole genome shotgun (WGS) entry which is preliminary data.</text>
</comment>
<dbReference type="EMBL" id="JAPQKN010000004">
    <property type="protein sequence ID" value="KAJ5160255.1"/>
    <property type="molecule type" value="Genomic_DNA"/>
</dbReference>
<evidence type="ECO:0000313" key="3">
    <source>
        <dbReference type="Proteomes" id="UP001149163"/>
    </source>
</evidence>
<dbReference type="Proteomes" id="UP001149163">
    <property type="component" value="Unassembled WGS sequence"/>
</dbReference>